<dbReference type="EMBL" id="CP067378">
    <property type="protein sequence ID" value="QYS89459.1"/>
    <property type="molecule type" value="Genomic_DNA"/>
</dbReference>
<gene>
    <name evidence="1" type="ORF">JJC05_04035</name>
</gene>
<sequence>MTYIDKDAVPNCKIEEKKFEWGEPYNIYTPIFNLIDLSSSRLENSIKLFGENNFKHQLLLMYNTINNYDEFEKIVNYGGEQFNRNAILELINSYLKKMKIWYLLGINIT</sequence>
<dbReference type="Proteomes" id="UP000824721">
    <property type="component" value="Chromosome"/>
</dbReference>
<accession>A0A8G0P802</accession>
<evidence type="ECO:0000313" key="1">
    <source>
        <dbReference type="EMBL" id="QYS89459.1"/>
    </source>
</evidence>
<dbReference type="KEGG" id="fdv:JJC05_04035"/>
<dbReference type="AlphaFoldDB" id="A0A8G0P802"/>
<name>A0A8G0P802_9FLAO</name>
<organism evidence="1">
    <name type="scientific">Flavobacterium columnare</name>
    <dbReference type="NCBI Taxonomy" id="996"/>
    <lineage>
        <taxon>Bacteria</taxon>
        <taxon>Pseudomonadati</taxon>
        <taxon>Bacteroidota</taxon>
        <taxon>Flavobacteriia</taxon>
        <taxon>Flavobacteriales</taxon>
        <taxon>Flavobacteriaceae</taxon>
        <taxon>Flavobacterium</taxon>
    </lineage>
</organism>
<reference evidence="1" key="1">
    <citation type="submission" date="2020-12" db="EMBL/GenBank/DDBJ databases">
        <title>Genome sequencing of genetic groups of Flavobacterium columnare.</title>
        <authorList>
            <person name="Waldbieser G.C."/>
            <person name="Griffin M.J."/>
            <person name="LaFrentz B.R."/>
        </authorList>
    </citation>
    <scope>NUCLEOTIDE SEQUENCE</scope>
    <source>
        <strain evidence="1">90-106</strain>
    </source>
</reference>
<protein>
    <submittedName>
        <fullName evidence="1">Uncharacterized protein</fullName>
    </submittedName>
</protein>
<proteinExistence type="predicted"/>